<dbReference type="PIRSF" id="PIRSF037390">
    <property type="entry name" value="Thiosulph_Quin_oxidored_DoxA-D"/>
    <property type="match status" value="1"/>
</dbReference>
<feature type="domain" description="TQO small subunit DoxD" evidence="2">
    <location>
        <begin position="22"/>
        <end position="185"/>
    </location>
</feature>
<dbReference type="InterPro" id="IPR007301">
    <property type="entry name" value="DoxD"/>
</dbReference>
<keyword evidence="1" id="KW-1133">Transmembrane helix</keyword>
<keyword evidence="1" id="KW-0472">Membrane</keyword>
<dbReference type="Pfam" id="PF04173">
    <property type="entry name" value="DoxD"/>
    <property type="match status" value="1"/>
</dbReference>
<feature type="transmembrane region" description="Helical" evidence="1">
    <location>
        <begin position="137"/>
        <end position="160"/>
    </location>
</feature>
<feature type="domain" description="Thiosulphate:quinone oxidoreductase small subunit DoxA" evidence="3">
    <location>
        <begin position="210"/>
        <end position="340"/>
    </location>
</feature>
<sequence>MSTDTTERSRITESHFTTAALFTLPVRLVIGWTYFSAFWRRVGIADKLDPNLPGYVGEKFNHFLPNALGIGPIIEYLLTHPALLAAAMTVFTIVEGIVGFCVIIGLFTRVMSVAILGLAFGILLSAGWLGTTCLDEWQIGILGVACGLMLFLSGGGRYSVDHVLSDRFPKLVQRKWLRWLTSGEISVPKPAVLAGSVAVLALALFTNQHFHGGVYGPLHNKSVAPQIEITDASIAGNSLQFQVFRTEGADVYGSFLIGVSVRDDTTGDTVIQLDGTQLSRLPEAAIANRYVAKVKPGAHSLVVPLGAKAQLTIPTGKTRWDATHRYTLVLTDISGATWEQAVSIGA</sequence>
<evidence type="ECO:0000259" key="3">
    <source>
        <dbReference type="Pfam" id="PF07680"/>
    </source>
</evidence>
<evidence type="ECO:0000313" key="4">
    <source>
        <dbReference type="EMBL" id="OBK90770.1"/>
    </source>
</evidence>
<dbReference type="RefSeq" id="WP_065023088.1">
    <property type="nucleotide sequence ID" value="NZ_LZMF01000017.1"/>
</dbReference>
<reference evidence="5" key="1">
    <citation type="submission" date="2016-06" db="EMBL/GenBank/DDBJ databases">
        <authorList>
            <person name="Sutton G."/>
            <person name="Brinkac L."/>
            <person name="Sanka R."/>
            <person name="Adams M."/>
            <person name="Lau E."/>
            <person name="Garcia-Basteiro A."/>
            <person name="Lopez-Varela E."/>
            <person name="Palencia S."/>
        </authorList>
    </citation>
    <scope>NUCLEOTIDE SEQUENCE [LARGE SCALE GENOMIC DNA]</scope>
    <source>
        <strain evidence="5">1274684.2</strain>
    </source>
</reference>
<dbReference type="InterPro" id="IPR011636">
    <property type="entry name" value="DoxA"/>
</dbReference>
<name>A0A1A3U780_MYCSD</name>
<feature type="transmembrane region" description="Helical" evidence="1">
    <location>
        <begin position="20"/>
        <end position="39"/>
    </location>
</feature>
<proteinExistence type="predicted"/>
<dbReference type="Pfam" id="PF07680">
    <property type="entry name" value="DoxA"/>
    <property type="match status" value="1"/>
</dbReference>
<evidence type="ECO:0000256" key="1">
    <source>
        <dbReference type="SAM" id="Phobius"/>
    </source>
</evidence>
<comment type="caution">
    <text evidence="4">The sequence shown here is derived from an EMBL/GenBank/DDBJ whole genome shotgun (WGS) entry which is preliminary data.</text>
</comment>
<dbReference type="AlphaFoldDB" id="A0A1A3U780"/>
<dbReference type="EMBL" id="LZMF01000017">
    <property type="protein sequence ID" value="OBK90770.1"/>
    <property type="molecule type" value="Genomic_DNA"/>
</dbReference>
<evidence type="ECO:0000259" key="2">
    <source>
        <dbReference type="Pfam" id="PF04173"/>
    </source>
</evidence>
<dbReference type="InterPro" id="IPR017192">
    <property type="entry name" value="ThioSO4-Q_OxRdtase_DoxA/D"/>
</dbReference>
<gene>
    <name evidence="4" type="ORF">A5648_16170</name>
</gene>
<feature type="transmembrane region" description="Helical" evidence="1">
    <location>
        <begin position="84"/>
        <end position="106"/>
    </location>
</feature>
<organism evidence="4 5">
    <name type="scientific">Mycolicibacter sinensis (strain JDM601)</name>
    <name type="common">Mycobacterium sinense</name>
    <dbReference type="NCBI Taxonomy" id="875328"/>
    <lineage>
        <taxon>Bacteria</taxon>
        <taxon>Bacillati</taxon>
        <taxon>Actinomycetota</taxon>
        <taxon>Actinomycetes</taxon>
        <taxon>Mycobacteriales</taxon>
        <taxon>Mycobacteriaceae</taxon>
        <taxon>Mycolicibacter</taxon>
    </lineage>
</organism>
<keyword evidence="1" id="KW-0812">Transmembrane</keyword>
<feature type="transmembrane region" description="Helical" evidence="1">
    <location>
        <begin position="113"/>
        <end position="131"/>
    </location>
</feature>
<protein>
    <submittedName>
        <fullName evidence="4">Quinol oxidase</fullName>
    </submittedName>
</protein>
<evidence type="ECO:0000313" key="5">
    <source>
        <dbReference type="Proteomes" id="UP000093759"/>
    </source>
</evidence>
<dbReference type="Proteomes" id="UP000093759">
    <property type="component" value="Unassembled WGS sequence"/>
</dbReference>
<accession>A0A1A3U780</accession>